<organism evidence="3 4">
    <name type="scientific">Streptomyces zinciresistens K42</name>
    <dbReference type="NCBI Taxonomy" id="700597"/>
    <lineage>
        <taxon>Bacteria</taxon>
        <taxon>Bacillati</taxon>
        <taxon>Actinomycetota</taxon>
        <taxon>Actinomycetes</taxon>
        <taxon>Kitasatosporales</taxon>
        <taxon>Streptomycetaceae</taxon>
        <taxon>Streptomyces</taxon>
    </lineage>
</organism>
<keyword evidence="1" id="KW-0597">Phosphoprotein</keyword>
<name>G2GG45_9ACTN</name>
<dbReference type="Gene3D" id="3.30.750.24">
    <property type="entry name" value="STAS domain"/>
    <property type="match status" value="1"/>
</dbReference>
<dbReference type="CDD" id="cd07041">
    <property type="entry name" value="STAS_RsbR_RsbS_like"/>
    <property type="match status" value="1"/>
</dbReference>
<dbReference type="EMBL" id="AGBF01000089">
    <property type="protein sequence ID" value="EGX57515.1"/>
    <property type="molecule type" value="Genomic_DNA"/>
</dbReference>
<evidence type="ECO:0000256" key="1">
    <source>
        <dbReference type="ARBA" id="ARBA00022553"/>
    </source>
</evidence>
<dbReference type="OrthoDB" id="9800154at2"/>
<dbReference type="RefSeq" id="WP_007498750.1">
    <property type="nucleotide sequence ID" value="NZ_AGBF01000089.1"/>
</dbReference>
<dbReference type="InterPro" id="IPR036513">
    <property type="entry name" value="STAS_dom_sf"/>
</dbReference>
<dbReference type="Proteomes" id="UP000004217">
    <property type="component" value="Unassembled WGS sequence"/>
</dbReference>
<dbReference type="InterPro" id="IPR051932">
    <property type="entry name" value="Bact_StressResp_Reg"/>
</dbReference>
<dbReference type="PANTHER" id="PTHR33745:SF3">
    <property type="entry name" value="RSBT CO-ANTAGONIST PROTEIN RSBRC"/>
    <property type="match status" value="1"/>
</dbReference>
<dbReference type="Pfam" id="PF01740">
    <property type="entry name" value="STAS"/>
    <property type="match status" value="1"/>
</dbReference>
<dbReference type="PATRIC" id="fig|700597.3.peg.4391"/>
<dbReference type="PROSITE" id="PS50801">
    <property type="entry name" value="STAS"/>
    <property type="match status" value="1"/>
</dbReference>
<dbReference type="AlphaFoldDB" id="G2GG45"/>
<accession>G2GG45</accession>
<dbReference type="InterPro" id="IPR002645">
    <property type="entry name" value="STAS_dom"/>
</dbReference>
<dbReference type="SUPFAM" id="SSF52091">
    <property type="entry name" value="SpoIIaa-like"/>
    <property type="match status" value="1"/>
</dbReference>
<reference evidence="3 4" key="1">
    <citation type="submission" date="2011-08" db="EMBL/GenBank/DDBJ databases">
        <authorList>
            <person name="Lin Y."/>
            <person name="Hao X."/>
            <person name="Johnstone L."/>
            <person name="Miller S.J."/>
            <person name="Wei G."/>
            <person name="Rensing C."/>
        </authorList>
    </citation>
    <scope>NUCLEOTIDE SEQUENCE [LARGE SCALE GENOMIC DNA]</scope>
    <source>
        <strain evidence="3 4">K42</strain>
    </source>
</reference>
<comment type="caution">
    <text evidence="3">The sequence shown here is derived from an EMBL/GenBank/DDBJ whole genome shotgun (WGS) entry which is preliminary data.</text>
</comment>
<protein>
    <submittedName>
        <fullName evidence="3">Regulatory protein</fullName>
    </submittedName>
</protein>
<gene>
    <name evidence="3" type="ORF">SZN_22361</name>
</gene>
<evidence type="ECO:0000313" key="3">
    <source>
        <dbReference type="EMBL" id="EGX57515.1"/>
    </source>
</evidence>
<dbReference type="PANTHER" id="PTHR33745">
    <property type="entry name" value="RSBT ANTAGONIST PROTEIN RSBS-RELATED"/>
    <property type="match status" value="1"/>
</dbReference>
<evidence type="ECO:0000313" key="4">
    <source>
        <dbReference type="Proteomes" id="UP000004217"/>
    </source>
</evidence>
<proteinExistence type="predicted"/>
<evidence type="ECO:0000259" key="2">
    <source>
        <dbReference type="PROSITE" id="PS50801"/>
    </source>
</evidence>
<keyword evidence="4" id="KW-1185">Reference proteome</keyword>
<feature type="domain" description="STAS" evidence="2">
    <location>
        <begin position="169"/>
        <end position="280"/>
    </location>
</feature>
<sequence length="299" mass="31951">MPEQQTADDRTGPAQEVALFLRERREQIAQRWADAAVFRTVFTVSRDEAVEAGRAVVEALAAVAATGRVEDSEADGFTVVREQLARTVRSRTRAGASTGQISAETDALRRPVTELLLDELAEAPADHVGECTTALAVLMGTLRLVMLETSTVAGEELINRQRLELLEIATPVIKLWEGIVAVPLIGTLDSARSQVVMETLLDAVVEQHARLAILDITGVPTVDSLVAQHLMKTVAAARLMGAECIVSGIRPAIAQTIVHLGIDLSSVLTRASLADALAYALQQQGARIVPRAVAAAESR</sequence>